<reference evidence="2" key="1">
    <citation type="journal article" date="2019" name="Int. J. Syst. Evol. Microbiol.">
        <title>The Global Catalogue of Microorganisms (GCM) 10K type strain sequencing project: providing services to taxonomists for standard genome sequencing and annotation.</title>
        <authorList>
            <consortium name="The Broad Institute Genomics Platform"/>
            <consortium name="The Broad Institute Genome Sequencing Center for Infectious Disease"/>
            <person name="Wu L."/>
            <person name="Ma J."/>
        </authorList>
    </citation>
    <scope>NUCLEOTIDE SEQUENCE [LARGE SCALE GENOMIC DNA]</scope>
    <source>
        <strain evidence="2">CGMCC 4.7397</strain>
    </source>
</reference>
<dbReference type="Proteomes" id="UP001596119">
    <property type="component" value="Unassembled WGS sequence"/>
</dbReference>
<evidence type="ECO:0000313" key="1">
    <source>
        <dbReference type="EMBL" id="MFC5948992.1"/>
    </source>
</evidence>
<dbReference type="EMBL" id="JBHSQK010000025">
    <property type="protein sequence ID" value="MFC5948992.1"/>
    <property type="molecule type" value="Genomic_DNA"/>
</dbReference>
<accession>A0ABW1I9F5</accession>
<proteinExistence type="predicted"/>
<keyword evidence="2" id="KW-1185">Reference proteome</keyword>
<organism evidence="1 2">
    <name type="scientific">Pseudonocardia lutea</name>
    <dbReference type="NCBI Taxonomy" id="2172015"/>
    <lineage>
        <taxon>Bacteria</taxon>
        <taxon>Bacillati</taxon>
        <taxon>Actinomycetota</taxon>
        <taxon>Actinomycetes</taxon>
        <taxon>Pseudonocardiales</taxon>
        <taxon>Pseudonocardiaceae</taxon>
        <taxon>Pseudonocardia</taxon>
    </lineage>
</organism>
<gene>
    <name evidence="1" type="ORF">ACFQH9_11975</name>
</gene>
<comment type="caution">
    <text evidence="1">The sequence shown here is derived from an EMBL/GenBank/DDBJ whole genome shotgun (WGS) entry which is preliminary data.</text>
</comment>
<dbReference type="InterPro" id="IPR015889">
    <property type="entry name" value="Intradiol_dOase_core"/>
</dbReference>
<evidence type="ECO:0000313" key="2">
    <source>
        <dbReference type="Proteomes" id="UP001596119"/>
    </source>
</evidence>
<dbReference type="Gene3D" id="2.60.130.10">
    <property type="entry name" value="Aromatic compound dioxygenase"/>
    <property type="match status" value="1"/>
</dbReference>
<name>A0ABW1I9F5_9PSEU</name>
<sequence length="296" mass="30989">MTGVDTTPTAAMASGSSGVIEPSADYLDKLTPSVGPGPFYGHSLIYPGAGHAVEPDSPGAVRLRVRVLDGSDRPVAAPDVLIEFLQEGQFARAMADDEGDAEVVLAKPAAVTGAPFFHVRFFVFPVSEPFETRLYFPDETDANGSDEVLSALHPLDRRTLIAEVDDDGQLRWDIRLSGESQTAFFVAAGEASMADTGAVQVRAPYVPHSNAAGDASTAHESPAAATAKAPVVEQDRHCPNGHPLSINVILPPGAGRDYCSTCGWTDAEDTRAAGEMVGLERTTKAVGGPSGTESSR</sequence>
<protein>
    <submittedName>
        <fullName evidence="1">Uncharacterized protein</fullName>
    </submittedName>
</protein>
<dbReference type="SUPFAM" id="SSF49482">
    <property type="entry name" value="Aromatic compound dioxygenase"/>
    <property type="match status" value="1"/>
</dbReference>
<dbReference type="RefSeq" id="WP_379566073.1">
    <property type="nucleotide sequence ID" value="NZ_JBHSQK010000025.1"/>
</dbReference>